<dbReference type="InterPro" id="IPR046364">
    <property type="entry name" value="Exo70_C"/>
</dbReference>
<evidence type="ECO:0000256" key="6">
    <source>
        <dbReference type="ARBA" id="ARBA00022679"/>
    </source>
</evidence>
<keyword evidence="5" id="KW-0813">Transport</keyword>
<dbReference type="Gene3D" id="3.40.47.10">
    <property type="match status" value="1"/>
</dbReference>
<accession>A0A803LCQ5</accession>
<reference evidence="12" key="2">
    <citation type="submission" date="2021-03" db="UniProtKB">
        <authorList>
            <consortium name="EnsemblPlants"/>
        </authorList>
    </citation>
    <scope>IDENTIFICATION</scope>
</reference>
<dbReference type="InterPro" id="IPR016159">
    <property type="entry name" value="Cullin_repeat-like_dom_sf"/>
</dbReference>
<evidence type="ECO:0000256" key="5">
    <source>
        <dbReference type="ARBA" id="ARBA00022448"/>
    </source>
</evidence>
<evidence type="ECO:0000256" key="2">
    <source>
        <dbReference type="ARBA" id="ARBA00005531"/>
    </source>
</evidence>
<feature type="domain" description="FAE" evidence="10">
    <location>
        <begin position="560"/>
        <end position="823"/>
    </location>
</feature>
<dbReference type="GO" id="GO:0006633">
    <property type="term" value="P:fatty acid biosynthetic process"/>
    <property type="evidence" value="ECO:0007669"/>
    <property type="project" value="UniProtKB-UniPathway"/>
</dbReference>
<keyword evidence="13" id="KW-1185">Reference proteome</keyword>
<evidence type="ECO:0000256" key="1">
    <source>
        <dbReference type="ARBA" id="ARBA00005194"/>
    </source>
</evidence>
<reference evidence="12" key="1">
    <citation type="journal article" date="2017" name="Nature">
        <title>The genome of Chenopodium quinoa.</title>
        <authorList>
            <person name="Jarvis D.E."/>
            <person name="Ho Y.S."/>
            <person name="Lightfoot D.J."/>
            <person name="Schmoeckel S.M."/>
            <person name="Li B."/>
            <person name="Borm T.J.A."/>
            <person name="Ohyanagi H."/>
            <person name="Mineta K."/>
            <person name="Michell C.T."/>
            <person name="Saber N."/>
            <person name="Kharbatia N.M."/>
            <person name="Rupper R.R."/>
            <person name="Sharp A.R."/>
            <person name="Dally N."/>
            <person name="Boughton B.A."/>
            <person name="Woo Y.H."/>
            <person name="Gao G."/>
            <person name="Schijlen E.G.W.M."/>
            <person name="Guo X."/>
            <person name="Momin A.A."/>
            <person name="Negrao S."/>
            <person name="Al-Babili S."/>
            <person name="Gehring C."/>
            <person name="Roessner U."/>
            <person name="Jung C."/>
            <person name="Murphy K."/>
            <person name="Arold S.T."/>
            <person name="Gojobori T."/>
            <person name="van der Linden C.G."/>
            <person name="van Loo E.N."/>
            <person name="Jellen E.N."/>
            <person name="Maughan P.J."/>
            <person name="Tester M."/>
        </authorList>
    </citation>
    <scope>NUCLEOTIDE SEQUENCE [LARGE SCALE GENOMIC DNA]</scope>
    <source>
        <strain evidence="12">cv. PI 614886</strain>
    </source>
</reference>
<dbReference type="Pfam" id="PF08541">
    <property type="entry name" value="ACP_syn_III_C"/>
    <property type="match status" value="1"/>
</dbReference>
<evidence type="ECO:0000256" key="4">
    <source>
        <dbReference type="ARBA" id="ARBA00012307"/>
    </source>
</evidence>
<evidence type="ECO:0000256" key="3">
    <source>
        <dbReference type="ARBA" id="ARBA00006756"/>
    </source>
</evidence>
<comment type="catalytic activity">
    <reaction evidence="8">
        <text>a very-long-chain acyl-CoA + malonyl-CoA + H(+) = a very-long-chain 3-oxoacyl-CoA + CO2 + CoA</text>
        <dbReference type="Rhea" id="RHEA:32727"/>
        <dbReference type="ChEBI" id="CHEBI:15378"/>
        <dbReference type="ChEBI" id="CHEBI:16526"/>
        <dbReference type="ChEBI" id="CHEBI:57287"/>
        <dbReference type="ChEBI" id="CHEBI:57384"/>
        <dbReference type="ChEBI" id="CHEBI:90725"/>
        <dbReference type="ChEBI" id="CHEBI:90736"/>
        <dbReference type="EC" id="2.3.1.199"/>
    </reaction>
</comment>
<dbReference type="EnsemblPlants" id="AUR62009644-RA">
    <property type="protein sequence ID" value="AUR62009644-RA:cds"/>
    <property type="gene ID" value="AUR62009644"/>
</dbReference>
<sequence>MEDTMEASMRVIMSWDYETSDISPNTSLFNHHSREEVLEFMRAVKDLHAALQYFSSTSNFSYHYPSHKKISLGGHSIFSLSDPSSGCNNNNNNNNDLAVFTVSNNNYHEDSTTEEASTMADLKLIADCMMSAGFGKKCLKIYKLTRRSFVEDALLKLGARKLKKSQVQKLDWETIDAKMTKWLNSIKICVKIFSHEKNLCEHLFSACTLPSVTESCFSDVCKESALILFRIPGKLAKHAKKSPDKIFKFLTLYEGMSQDTSEIEKIFSSEFTSVIRSQLRSSIGRVTEGVKTMEADFEAHVYKDSSKGVVSGGGIHPLTKYEMNYMVNLSYHASALDKILADYPVSLQSPLPESYFEGETMWSPVALHFAWLILILLGKLDSKSELCKDASLSYLFLANNLQYVVTKVKSTKLYNVLGEKWVNKHSSKVVQYAANYERMGWGRVISSLPKDLTVEISLDKVKECFKRFNVDFEEEYRKEVDWVVQDSKLRDKMKNSIIRKVDARYRKMYDKYKVVLAKTREKGKIDYVVKFTPEDLKNYLSDLLDGHEEDDVVSPSIEKVETTLHDRKENPVLQRRSRRLLLLAVVSSGIGEETYAPRNILKGKEESPSSKDSLEEMDEFFKDSIEKLLSKSKISPQEIDILVINVSMFASEPCLASRVVNHYKMRDDVKVYNLSGMGCSASLISISIVQSVFKHEKERYALVVTSESLSSNWYTGNDRSMILSNCLFRSGGSAILLTNKWGLRKKAMLKLKCLVRTHHGGRDDSYGCCMQMEDSVGRLGFHLSKNLPISAARCLVDNLKELAPKILPTKEVVRFVLAVMARRFFSGPNKQAGNKPSINFKTGVEHFCIHTGGKAVIDGLGENLKLSEYDLEPARMTLHRFGNTSAGSLWYVLGYMESKKRLKKGDRVLMVSFGAGFKCNSCLWEVVRDLDGCDNVWKEFIEDYPPKNLANPYLEMFGWIQNEDASTFPEDHEAKMNYYQEKMN</sequence>
<dbReference type="Pfam" id="PF08392">
    <property type="entry name" value="FAE1_CUT1_RppA"/>
    <property type="match status" value="1"/>
</dbReference>
<dbReference type="GO" id="GO:0016020">
    <property type="term" value="C:membrane"/>
    <property type="evidence" value="ECO:0007669"/>
    <property type="project" value="InterPro"/>
</dbReference>
<name>A0A803LCQ5_CHEQI</name>
<keyword evidence="7" id="KW-0012">Acyltransferase</keyword>
<dbReference type="Gene3D" id="1.20.1280.170">
    <property type="entry name" value="Exocyst complex component Exo70"/>
    <property type="match status" value="1"/>
</dbReference>
<comment type="similarity">
    <text evidence="3">Belongs to the EXO70 family.</text>
</comment>
<comment type="similarity">
    <text evidence="2">Belongs to the thiolase-like superfamily. Chalcone/stilbene synthases family.</text>
</comment>
<dbReference type="Pfam" id="PF03081">
    <property type="entry name" value="Exo70_C"/>
    <property type="match status" value="1"/>
</dbReference>
<dbReference type="InterPro" id="IPR016039">
    <property type="entry name" value="Thiolase-like"/>
</dbReference>
<dbReference type="Gramene" id="AUR62009644-RA">
    <property type="protein sequence ID" value="AUR62009644-RA:cds"/>
    <property type="gene ID" value="AUR62009644"/>
</dbReference>
<dbReference type="Proteomes" id="UP000596660">
    <property type="component" value="Unplaced"/>
</dbReference>
<dbReference type="SUPFAM" id="SSF53901">
    <property type="entry name" value="Thiolase-like"/>
    <property type="match status" value="1"/>
</dbReference>
<dbReference type="InterPro" id="IPR013747">
    <property type="entry name" value="ACP_syn_III_C"/>
</dbReference>
<feature type="domain" description="Exocyst complex subunit Exo70 C-terminal" evidence="9">
    <location>
        <begin position="180"/>
        <end position="542"/>
    </location>
</feature>
<dbReference type="InterPro" id="IPR013601">
    <property type="entry name" value="FAE1_typ3_polyketide_synth"/>
</dbReference>
<protein>
    <recommendedName>
        <fullName evidence="4">very-long-chain 3-oxoacyl-CoA synthase</fullName>
        <ecNumber evidence="4">2.3.1.199</ecNumber>
    </recommendedName>
</protein>
<dbReference type="EC" id="2.3.1.199" evidence="4"/>
<evidence type="ECO:0000259" key="10">
    <source>
        <dbReference type="Pfam" id="PF08392"/>
    </source>
</evidence>
<comment type="pathway">
    <text evidence="1">Lipid metabolism; fatty acid biosynthesis.</text>
</comment>
<evidence type="ECO:0000259" key="11">
    <source>
        <dbReference type="Pfam" id="PF08541"/>
    </source>
</evidence>
<feature type="domain" description="Beta-ketoacyl-[acyl-carrier-protein] synthase III C-terminal" evidence="11">
    <location>
        <begin position="844"/>
        <end position="925"/>
    </location>
</feature>
<dbReference type="InterPro" id="IPR012392">
    <property type="entry name" value="3-ktacl-CoA_syn"/>
</dbReference>
<dbReference type="GO" id="GO:0000145">
    <property type="term" value="C:exocyst"/>
    <property type="evidence" value="ECO:0007669"/>
    <property type="project" value="InterPro"/>
</dbReference>
<evidence type="ECO:0000256" key="7">
    <source>
        <dbReference type="ARBA" id="ARBA00023315"/>
    </source>
</evidence>
<evidence type="ECO:0000259" key="9">
    <source>
        <dbReference type="Pfam" id="PF03081"/>
    </source>
</evidence>
<dbReference type="AlphaFoldDB" id="A0A803LCQ5"/>
<evidence type="ECO:0000256" key="8">
    <source>
        <dbReference type="ARBA" id="ARBA00047375"/>
    </source>
</evidence>
<dbReference type="UniPathway" id="UPA00094"/>
<evidence type="ECO:0000313" key="13">
    <source>
        <dbReference type="Proteomes" id="UP000596660"/>
    </source>
</evidence>
<organism evidence="12 13">
    <name type="scientific">Chenopodium quinoa</name>
    <name type="common">Quinoa</name>
    <dbReference type="NCBI Taxonomy" id="63459"/>
    <lineage>
        <taxon>Eukaryota</taxon>
        <taxon>Viridiplantae</taxon>
        <taxon>Streptophyta</taxon>
        <taxon>Embryophyta</taxon>
        <taxon>Tracheophyta</taxon>
        <taxon>Spermatophyta</taxon>
        <taxon>Magnoliopsida</taxon>
        <taxon>eudicotyledons</taxon>
        <taxon>Gunneridae</taxon>
        <taxon>Pentapetalae</taxon>
        <taxon>Caryophyllales</taxon>
        <taxon>Chenopodiaceae</taxon>
        <taxon>Chenopodioideae</taxon>
        <taxon>Atripliceae</taxon>
        <taxon>Chenopodium</taxon>
    </lineage>
</organism>
<dbReference type="GO" id="GO:0006887">
    <property type="term" value="P:exocytosis"/>
    <property type="evidence" value="ECO:0007669"/>
    <property type="project" value="InterPro"/>
</dbReference>
<dbReference type="CDD" id="cd00831">
    <property type="entry name" value="CHS_like"/>
    <property type="match status" value="1"/>
</dbReference>
<dbReference type="PANTHER" id="PTHR31561">
    <property type="entry name" value="3-KETOACYL-COA SYNTHASE"/>
    <property type="match status" value="1"/>
</dbReference>
<dbReference type="GO" id="GO:0005546">
    <property type="term" value="F:phosphatidylinositol-4,5-bisphosphate binding"/>
    <property type="evidence" value="ECO:0007669"/>
    <property type="project" value="InterPro"/>
</dbReference>
<dbReference type="GO" id="GO:0009922">
    <property type="term" value="F:fatty acid elongase activity"/>
    <property type="evidence" value="ECO:0007669"/>
    <property type="project" value="UniProtKB-EC"/>
</dbReference>
<dbReference type="SUPFAM" id="SSF74788">
    <property type="entry name" value="Cullin repeat-like"/>
    <property type="match status" value="1"/>
</dbReference>
<keyword evidence="6" id="KW-0808">Transferase</keyword>
<evidence type="ECO:0000313" key="12">
    <source>
        <dbReference type="EnsemblPlants" id="AUR62009644-RA:cds"/>
    </source>
</evidence>
<proteinExistence type="inferred from homology"/>